<dbReference type="Proteomes" id="UP001596978">
    <property type="component" value="Unassembled WGS sequence"/>
</dbReference>
<comment type="caution">
    <text evidence="1">The sequence shown here is derived from an EMBL/GenBank/DDBJ whole genome shotgun (WGS) entry which is preliminary data.</text>
</comment>
<keyword evidence="2" id="KW-1185">Reference proteome</keyword>
<protein>
    <recommendedName>
        <fullName evidence="3">Lipoprotein</fullName>
    </recommendedName>
</protein>
<evidence type="ECO:0000313" key="2">
    <source>
        <dbReference type="Proteomes" id="UP001596978"/>
    </source>
</evidence>
<sequence>MIKFGILILTLVTIYSCNSSTENNNKQTETPIQKEKRSDSLTKIVAQLDTEETIENIEISEAFAKAVECFPNDSASLYRFYFKWNSTTDQEKIDKQIKRLEKLTSKESVERYRSIENNLKPLMTRIVNSKTISQPQSDSLVTLYSDYDYFSGESLFSRLLTNNENYDLVWESFRIMVKESKTDTCFISGLIQLDKNIRTNAELGQAMQDFTVQAVRNNPIGFLEMYEQRNVEQRTDFANYIAIWDSPDKELIEKYSEISENSTNENYKKLATELIGKFKD</sequence>
<proteinExistence type="predicted"/>
<reference evidence="2" key="1">
    <citation type="journal article" date="2019" name="Int. J. Syst. Evol. Microbiol.">
        <title>The Global Catalogue of Microorganisms (GCM) 10K type strain sequencing project: providing services to taxonomists for standard genome sequencing and annotation.</title>
        <authorList>
            <consortium name="The Broad Institute Genomics Platform"/>
            <consortium name="The Broad Institute Genome Sequencing Center for Infectious Disease"/>
            <person name="Wu L."/>
            <person name="Ma J."/>
        </authorList>
    </citation>
    <scope>NUCLEOTIDE SEQUENCE [LARGE SCALE GENOMIC DNA]</scope>
    <source>
        <strain evidence="2">CCUG 62952</strain>
    </source>
</reference>
<name>A0ABW3CXM6_9FLAO</name>
<organism evidence="1 2">
    <name type="scientific">Sungkyunkwania multivorans</name>
    <dbReference type="NCBI Taxonomy" id="1173618"/>
    <lineage>
        <taxon>Bacteria</taxon>
        <taxon>Pseudomonadati</taxon>
        <taxon>Bacteroidota</taxon>
        <taxon>Flavobacteriia</taxon>
        <taxon>Flavobacteriales</taxon>
        <taxon>Flavobacteriaceae</taxon>
        <taxon>Sungkyunkwania</taxon>
    </lineage>
</organism>
<evidence type="ECO:0000313" key="1">
    <source>
        <dbReference type="EMBL" id="MFD0862543.1"/>
    </source>
</evidence>
<dbReference type="RefSeq" id="WP_386407737.1">
    <property type="nucleotide sequence ID" value="NZ_JBHTJH010000008.1"/>
</dbReference>
<evidence type="ECO:0008006" key="3">
    <source>
        <dbReference type="Google" id="ProtNLM"/>
    </source>
</evidence>
<dbReference type="PROSITE" id="PS51257">
    <property type="entry name" value="PROKAR_LIPOPROTEIN"/>
    <property type="match status" value="1"/>
</dbReference>
<accession>A0ABW3CXM6</accession>
<gene>
    <name evidence="1" type="ORF">ACFQ1M_10025</name>
</gene>
<dbReference type="EMBL" id="JBHTJH010000008">
    <property type="protein sequence ID" value="MFD0862543.1"/>
    <property type="molecule type" value="Genomic_DNA"/>
</dbReference>